<keyword evidence="8 13" id="KW-0548">Nucleotidyltransferase</keyword>
<evidence type="ECO:0000256" key="5">
    <source>
        <dbReference type="ARBA" id="ARBA00022490"/>
    </source>
</evidence>
<dbReference type="Pfam" id="PF01300">
    <property type="entry name" value="Sua5_yciO_yrdC"/>
    <property type="match status" value="1"/>
</dbReference>
<feature type="binding site" evidence="14">
    <location>
        <position position="174"/>
    </location>
    <ligand>
        <name>L-threonine</name>
        <dbReference type="ChEBI" id="CHEBI:57926"/>
    </ligand>
</feature>
<dbReference type="FunFam" id="3.90.870.10:FF:000009">
    <property type="entry name" value="Threonylcarbamoyl-AMP synthase, putative"/>
    <property type="match status" value="1"/>
</dbReference>
<evidence type="ECO:0000256" key="8">
    <source>
        <dbReference type="ARBA" id="ARBA00022695"/>
    </source>
</evidence>
<name>A0A517R3G5_9PLAN</name>
<dbReference type="GO" id="GO:0003725">
    <property type="term" value="F:double-stranded RNA binding"/>
    <property type="evidence" value="ECO:0007669"/>
    <property type="project" value="UniProtKB-UniRule"/>
</dbReference>
<dbReference type="AlphaFoldDB" id="A0A517R3G5"/>
<protein>
    <recommendedName>
        <fullName evidence="4 13">Threonylcarbamoyl-AMP synthase</fullName>
        <shortName evidence="13">TC-AMP synthase</shortName>
        <ecNumber evidence="3 13">2.7.7.87</ecNumber>
    </recommendedName>
    <alternativeName>
        <fullName evidence="11 13">L-threonylcarbamoyladenylate synthase</fullName>
    </alternativeName>
</protein>
<keyword evidence="5 13" id="KW-0963">Cytoplasm</keyword>
<dbReference type="InterPro" id="IPR017945">
    <property type="entry name" value="DHBP_synth_RibB-like_a/b_dom"/>
</dbReference>
<evidence type="ECO:0000256" key="12">
    <source>
        <dbReference type="ARBA" id="ARBA00048366"/>
    </source>
</evidence>
<evidence type="ECO:0000256" key="2">
    <source>
        <dbReference type="ARBA" id="ARBA00007663"/>
    </source>
</evidence>
<reference evidence="16 17" key="1">
    <citation type="submission" date="2019-02" db="EMBL/GenBank/DDBJ databases">
        <title>Deep-cultivation of Planctomycetes and their phenomic and genomic characterization uncovers novel biology.</title>
        <authorList>
            <person name="Wiegand S."/>
            <person name="Jogler M."/>
            <person name="Boedeker C."/>
            <person name="Pinto D."/>
            <person name="Vollmers J."/>
            <person name="Rivas-Marin E."/>
            <person name="Kohn T."/>
            <person name="Peeters S.H."/>
            <person name="Heuer A."/>
            <person name="Rast P."/>
            <person name="Oberbeckmann S."/>
            <person name="Bunk B."/>
            <person name="Jeske O."/>
            <person name="Meyerdierks A."/>
            <person name="Storesund J.E."/>
            <person name="Kallscheuer N."/>
            <person name="Luecker S."/>
            <person name="Lage O.M."/>
            <person name="Pohl T."/>
            <person name="Merkel B.J."/>
            <person name="Hornburger P."/>
            <person name="Mueller R.-W."/>
            <person name="Bruemmer F."/>
            <person name="Labrenz M."/>
            <person name="Spormann A.M."/>
            <person name="Op den Camp H."/>
            <person name="Overmann J."/>
            <person name="Amann R."/>
            <person name="Jetten M.S.M."/>
            <person name="Mascher T."/>
            <person name="Medema M.H."/>
            <person name="Devos D.P."/>
            <person name="Kaster A.-K."/>
            <person name="Ovreas L."/>
            <person name="Rohde M."/>
            <person name="Galperin M.Y."/>
            <person name="Jogler C."/>
        </authorList>
    </citation>
    <scope>NUCLEOTIDE SEQUENCE [LARGE SCALE GENOMIC DNA]</scope>
    <source>
        <strain evidence="16 17">Pan189</strain>
    </source>
</reference>
<dbReference type="GO" id="GO:0061710">
    <property type="term" value="F:L-threonylcarbamoyladenylate synthase"/>
    <property type="evidence" value="ECO:0007669"/>
    <property type="project" value="UniProtKB-EC"/>
</dbReference>
<dbReference type="OrthoDB" id="9814580at2"/>
<comment type="subcellular location">
    <subcellularLocation>
        <location evidence="1 13">Cytoplasm</location>
    </subcellularLocation>
</comment>
<dbReference type="SUPFAM" id="SSF55821">
    <property type="entry name" value="YrdC/RibB"/>
    <property type="match status" value="1"/>
</dbReference>
<comment type="similarity">
    <text evidence="2 13">Belongs to the SUA5 family.</text>
</comment>
<evidence type="ECO:0000256" key="1">
    <source>
        <dbReference type="ARBA" id="ARBA00004496"/>
    </source>
</evidence>
<dbReference type="PROSITE" id="PS51163">
    <property type="entry name" value="YRDC"/>
    <property type="match status" value="1"/>
</dbReference>
<feature type="binding site" evidence="14">
    <location>
        <position position="110"/>
    </location>
    <ligand>
        <name>ATP</name>
        <dbReference type="ChEBI" id="CHEBI:30616"/>
    </ligand>
</feature>
<comment type="catalytic activity">
    <reaction evidence="12 13">
        <text>L-threonine + hydrogencarbonate + ATP = L-threonylcarbamoyladenylate + diphosphate + H2O</text>
        <dbReference type="Rhea" id="RHEA:36407"/>
        <dbReference type="ChEBI" id="CHEBI:15377"/>
        <dbReference type="ChEBI" id="CHEBI:17544"/>
        <dbReference type="ChEBI" id="CHEBI:30616"/>
        <dbReference type="ChEBI" id="CHEBI:33019"/>
        <dbReference type="ChEBI" id="CHEBI:57926"/>
        <dbReference type="ChEBI" id="CHEBI:73682"/>
        <dbReference type="EC" id="2.7.7.87"/>
    </reaction>
</comment>
<keyword evidence="10 13" id="KW-0067">ATP-binding</keyword>
<evidence type="ECO:0000313" key="16">
    <source>
        <dbReference type="EMBL" id="QDT38414.1"/>
    </source>
</evidence>
<evidence type="ECO:0000256" key="10">
    <source>
        <dbReference type="ARBA" id="ARBA00022840"/>
    </source>
</evidence>
<evidence type="ECO:0000313" key="17">
    <source>
        <dbReference type="Proteomes" id="UP000317318"/>
    </source>
</evidence>
<dbReference type="EC" id="2.7.7.87" evidence="3 13"/>
<feature type="binding site" evidence="14">
    <location>
        <position position="60"/>
    </location>
    <ligand>
        <name>L-threonine</name>
        <dbReference type="ChEBI" id="CHEBI:57926"/>
    </ligand>
</feature>
<evidence type="ECO:0000256" key="4">
    <source>
        <dbReference type="ARBA" id="ARBA00015492"/>
    </source>
</evidence>
<feature type="binding site" evidence="14">
    <location>
        <position position="114"/>
    </location>
    <ligand>
        <name>L-threonine</name>
        <dbReference type="ChEBI" id="CHEBI:57926"/>
    </ligand>
</feature>
<keyword evidence="9 13" id="KW-0547">Nucleotide-binding</keyword>
<dbReference type="InterPro" id="IPR050156">
    <property type="entry name" value="TC-AMP_synthase_SUA5"/>
</dbReference>
<dbReference type="Gene3D" id="3.90.870.10">
    <property type="entry name" value="DHBP synthase"/>
    <property type="match status" value="1"/>
</dbReference>
<keyword evidence="7 13" id="KW-0819">tRNA processing</keyword>
<feature type="binding site" evidence="14">
    <location>
        <position position="226"/>
    </location>
    <ligand>
        <name>ATP</name>
        <dbReference type="ChEBI" id="CHEBI:30616"/>
    </ligand>
</feature>
<sequence>MPCPIGTDVIRAAALLREGGLVAFGTETVYGLGANALDPLAVAKIFAAKQRPKFDPLIVHVSNAATARELVSDWPDRATRLSEKFWPGPLTIVLPKRECVPDLVSSGLSTVGVRVPAPDLARELLKAAGVPVAAPSANPFGRISPTTAAHVAESLGGKIDYILDGGPCTVGIESTVLSLAVSTPQLLRPGGITREEIESVIGPFGSNGDGTRRGPAPSPGMLSKHYAPRKPLSIVTSFSQIDEPTRSGLLLLGPVERDIEPAALEQLSSEGDLTVAAASFYGALRRLDASSAERIYAFPFPDVGLGIALNDRLNRAAAGSGDREA</sequence>
<evidence type="ECO:0000256" key="11">
    <source>
        <dbReference type="ARBA" id="ARBA00029774"/>
    </source>
</evidence>
<organism evidence="16 17">
    <name type="scientific">Stratiformator vulcanicus</name>
    <dbReference type="NCBI Taxonomy" id="2527980"/>
    <lineage>
        <taxon>Bacteria</taxon>
        <taxon>Pseudomonadati</taxon>
        <taxon>Planctomycetota</taxon>
        <taxon>Planctomycetia</taxon>
        <taxon>Planctomycetales</taxon>
        <taxon>Planctomycetaceae</taxon>
        <taxon>Stratiformator</taxon>
    </lineage>
</organism>
<evidence type="ECO:0000256" key="13">
    <source>
        <dbReference type="PIRNR" id="PIRNR004930"/>
    </source>
</evidence>
<evidence type="ECO:0000256" key="6">
    <source>
        <dbReference type="ARBA" id="ARBA00022679"/>
    </source>
</evidence>
<dbReference type="GO" id="GO:0008033">
    <property type="term" value="P:tRNA processing"/>
    <property type="evidence" value="ECO:0007669"/>
    <property type="project" value="UniProtKB-KW"/>
</dbReference>
<dbReference type="PANTHER" id="PTHR17490">
    <property type="entry name" value="SUA5"/>
    <property type="match status" value="1"/>
</dbReference>
<dbReference type="PIRSF" id="PIRSF004930">
    <property type="entry name" value="Tln_factor_SUA5"/>
    <property type="match status" value="1"/>
</dbReference>
<evidence type="ECO:0000256" key="14">
    <source>
        <dbReference type="PIRSR" id="PIRSR004930-1"/>
    </source>
</evidence>
<feature type="binding site" evidence="14">
    <location>
        <position position="28"/>
    </location>
    <ligand>
        <name>L-threonine</name>
        <dbReference type="ChEBI" id="CHEBI:57926"/>
    </ligand>
</feature>
<dbReference type="RefSeq" id="WP_145364523.1">
    <property type="nucleotide sequence ID" value="NZ_CP036268.1"/>
</dbReference>
<keyword evidence="6 13" id="KW-0808">Transferase</keyword>
<dbReference type="InterPro" id="IPR006070">
    <property type="entry name" value="Sua5-like_dom"/>
</dbReference>
<evidence type="ECO:0000256" key="9">
    <source>
        <dbReference type="ARBA" id="ARBA00022741"/>
    </source>
</evidence>
<dbReference type="KEGG" id="svp:Pan189_28080"/>
<accession>A0A517R3G5</accession>
<feature type="binding site" evidence="14">
    <location>
        <position position="51"/>
    </location>
    <ligand>
        <name>ATP</name>
        <dbReference type="ChEBI" id="CHEBI:30616"/>
    </ligand>
</feature>
<feature type="binding site" evidence="14">
    <location>
        <position position="134"/>
    </location>
    <ligand>
        <name>L-threonine</name>
        <dbReference type="ChEBI" id="CHEBI:57926"/>
    </ligand>
</feature>
<feature type="binding site" evidence="14">
    <location>
        <position position="144"/>
    </location>
    <ligand>
        <name>ATP</name>
        <dbReference type="ChEBI" id="CHEBI:30616"/>
    </ligand>
</feature>
<dbReference type="InterPro" id="IPR010923">
    <property type="entry name" value="T(6)A37_SUA5"/>
</dbReference>
<dbReference type="InterPro" id="IPR005145">
    <property type="entry name" value="Sua5_C"/>
</dbReference>
<dbReference type="Pfam" id="PF03481">
    <property type="entry name" value="Sua5_C"/>
    <property type="match status" value="1"/>
</dbReference>
<keyword evidence="17" id="KW-1185">Reference proteome</keyword>
<feature type="domain" description="YrdC-like" evidence="15">
    <location>
        <begin position="6"/>
        <end position="192"/>
    </location>
</feature>
<feature type="binding site" evidence="14">
    <location>
        <position position="136"/>
    </location>
    <ligand>
        <name>ATP</name>
        <dbReference type="ChEBI" id="CHEBI:30616"/>
    </ligand>
</feature>
<feature type="binding site" evidence="14">
    <location>
        <position position="188"/>
    </location>
    <ligand>
        <name>ATP</name>
        <dbReference type="ChEBI" id="CHEBI:30616"/>
    </ligand>
</feature>
<evidence type="ECO:0000256" key="3">
    <source>
        <dbReference type="ARBA" id="ARBA00012584"/>
    </source>
</evidence>
<evidence type="ECO:0000256" key="7">
    <source>
        <dbReference type="ARBA" id="ARBA00022694"/>
    </source>
</evidence>
<dbReference type="Proteomes" id="UP000317318">
    <property type="component" value="Chromosome"/>
</dbReference>
<dbReference type="EMBL" id="CP036268">
    <property type="protein sequence ID" value="QDT38414.1"/>
    <property type="molecule type" value="Genomic_DNA"/>
</dbReference>
<dbReference type="GO" id="GO:0005737">
    <property type="term" value="C:cytoplasm"/>
    <property type="evidence" value="ECO:0007669"/>
    <property type="project" value="UniProtKB-SubCell"/>
</dbReference>
<gene>
    <name evidence="16" type="primary">ywlC</name>
    <name evidence="16" type="ORF">Pan189_28080</name>
</gene>
<dbReference type="NCBIfam" id="TIGR00057">
    <property type="entry name" value="L-threonylcarbamoyladenylate synthase"/>
    <property type="match status" value="1"/>
</dbReference>
<evidence type="ECO:0000259" key="15">
    <source>
        <dbReference type="PROSITE" id="PS51163"/>
    </source>
</evidence>
<dbReference type="InterPro" id="IPR038385">
    <property type="entry name" value="Sua5/YwlC_C"/>
</dbReference>
<dbReference type="Gene3D" id="3.40.50.11030">
    <property type="entry name" value="Threonylcarbamoyl-AMP synthase, C-terminal domain"/>
    <property type="match status" value="1"/>
</dbReference>
<dbReference type="PANTHER" id="PTHR17490:SF16">
    <property type="entry name" value="THREONYLCARBAMOYL-AMP SYNTHASE"/>
    <property type="match status" value="1"/>
</dbReference>
<dbReference type="GO" id="GO:0006450">
    <property type="term" value="P:regulation of translational fidelity"/>
    <property type="evidence" value="ECO:0007669"/>
    <property type="project" value="TreeGrafter"/>
</dbReference>
<proteinExistence type="inferred from homology"/>
<dbReference type="GO" id="GO:0005524">
    <property type="term" value="F:ATP binding"/>
    <property type="evidence" value="ECO:0007669"/>
    <property type="project" value="UniProtKB-UniRule"/>
</dbReference>
<comment type="function">
    <text evidence="13">Required for the formation of a threonylcarbamoyl group on adenosine at position 37 (t(6)A37) in tRNAs that read codons beginning with adenine.</text>
</comment>
<dbReference type="GO" id="GO:0000049">
    <property type="term" value="F:tRNA binding"/>
    <property type="evidence" value="ECO:0007669"/>
    <property type="project" value="TreeGrafter"/>
</dbReference>